<proteinExistence type="predicted"/>
<name>A0A2H9TBE4_9ZZZZ</name>
<organism evidence="1">
    <name type="scientific">invertebrate metagenome</name>
    <dbReference type="NCBI Taxonomy" id="1711999"/>
    <lineage>
        <taxon>unclassified sequences</taxon>
        <taxon>metagenomes</taxon>
        <taxon>organismal metagenomes</taxon>
    </lineage>
</organism>
<dbReference type="AlphaFoldDB" id="A0A2H9TBE4"/>
<sequence length="43" mass="4852">MIPVNIQAGPPMETTVFMNNKTQAVRIPKELAFPEDVKRVIAR</sequence>
<reference evidence="1" key="1">
    <citation type="journal article" date="2017" name="Appl. Environ. Microbiol.">
        <title>Molecular characterization of an Endozoicomonas-like organism causing infection in king scallop Pecten maximus L.</title>
        <authorList>
            <person name="Cano I."/>
            <person name="van Aerle R."/>
            <person name="Ross S."/>
            <person name="Verner-Jeffreys D.W."/>
            <person name="Paley R.K."/>
            <person name="Rimmer G."/>
            <person name="Ryder D."/>
            <person name="Hooper P."/>
            <person name="Stone D."/>
            <person name="Feist S.W."/>
        </authorList>
    </citation>
    <scope>NUCLEOTIDE SEQUENCE</scope>
</reference>
<dbReference type="Gene3D" id="2.10.260.10">
    <property type="match status" value="1"/>
</dbReference>
<dbReference type="EMBL" id="NSIT01000014">
    <property type="protein sequence ID" value="PJE80509.1"/>
    <property type="molecule type" value="Genomic_DNA"/>
</dbReference>
<gene>
    <name evidence="1" type="primary">vapB_1</name>
    <name evidence="1" type="ORF">CI610_00477</name>
</gene>
<accession>A0A2H9TBE4</accession>
<evidence type="ECO:0000313" key="1">
    <source>
        <dbReference type="EMBL" id="PJE80509.1"/>
    </source>
</evidence>
<protein>
    <submittedName>
        <fullName evidence="1">Antitoxin VapB</fullName>
    </submittedName>
</protein>
<comment type="caution">
    <text evidence="1">The sequence shown here is derived from an EMBL/GenBank/DDBJ whole genome shotgun (WGS) entry which is preliminary data.</text>
</comment>